<dbReference type="PANTHER" id="PTHR28388">
    <property type="entry name" value="TRANSMEMBRANE PROTEIN 237"/>
    <property type="match status" value="1"/>
</dbReference>
<evidence type="ECO:0000256" key="8">
    <source>
        <dbReference type="ARBA" id="ARBA00023136"/>
    </source>
</evidence>
<feature type="compositionally biased region" description="Polar residues" evidence="11">
    <location>
        <begin position="206"/>
        <end position="218"/>
    </location>
</feature>
<feature type="compositionally biased region" description="Basic and acidic residues" evidence="11">
    <location>
        <begin position="540"/>
        <end position="561"/>
    </location>
</feature>
<evidence type="ECO:0000256" key="3">
    <source>
        <dbReference type="ARBA" id="ARBA00008783"/>
    </source>
</evidence>
<dbReference type="Pfam" id="PF15383">
    <property type="entry name" value="TMEM237"/>
    <property type="match status" value="1"/>
</dbReference>
<proteinExistence type="inferred from homology"/>
<feature type="region of interest" description="Disordered" evidence="11">
    <location>
        <begin position="59"/>
        <end position="394"/>
    </location>
</feature>
<dbReference type="GO" id="GO:0030030">
    <property type="term" value="P:cell projection organization"/>
    <property type="evidence" value="ECO:0007669"/>
    <property type="project" value="UniProtKB-KW"/>
</dbReference>
<feature type="transmembrane region" description="Helical" evidence="12">
    <location>
        <begin position="645"/>
        <end position="672"/>
    </location>
</feature>
<feature type="region of interest" description="Disordered" evidence="11">
    <location>
        <begin position="1"/>
        <end position="45"/>
    </location>
</feature>
<feature type="transmembrane region" description="Helical" evidence="12">
    <location>
        <begin position="720"/>
        <end position="741"/>
    </location>
</feature>
<keyword evidence="4 12" id="KW-0812">Transmembrane</keyword>
<reference evidence="13" key="2">
    <citation type="submission" date="2022-06" db="UniProtKB">
        <authorList>
            <consortium name="EnsemblMetazoa"/>
        </authorList>
    </citation>
    <scope>IDENTIFICATION</scope>
    <source>
        <strain evidence="13">PS312</strain>
    </source>
</reference>
<dbReference type="OrthoDB" id="550113at2759"/>
<feature type="compositionally biased region" description="Polar residues" evidence="11">
    <location>
        <begin position="123"/>
        <end position="133"/>
    </location>
</feature>
<comment type="function">
    <text evidence="10">Component of the transition zone in primary cilia. Required for ciliogenesis.</text>
</comment>
<dbReference type="EnsemblMetazoa" id="PPA39322.1">
    <property type="protein sequence ID" value="PPA39322.1"/>
    <property type="gene ID" value="WBGene00277691"/>
</dbReference>
<feature type="compositionally biased region" description="Low complexity" evidence="11">
    <location>
        <begin position="293"/>
        <end position="307"/>
    </location>
</feature>
<evidence type="ECO:0000313" key="13">
    <source>
        <dbReference type="EnsemblMetazoa" id="PPA39322.1"/>
    </source>
</evidence>
<feature type="transmembrane region" description="Helical" evidence="12">
    <location>
        <begin position="684"/>
        <end position="705"/>
    </location>
</feature>
<feature type="region of interest" description="Disordered" evidence="11">
    <location>
        <begin position="448"/>
        <end position="566"/>
    </location>
</feature>
<name>A0A2A6BJR3_PRIPA</name>
<accession>A0A2A6BJR3</accession>
<dbReference type="GO" id="GO:0016020">
    <property type="term" value="C:membrane"/>
    <property type="evidence" value="ECO:0007669"/>
    <property type="project" value="UniProtKB-SubCell"/>
</dbReference>
<dbReference type="PANTHER" id="PTHR28388:SF1">
    <property type="entry name" value="TRANSMEMBRANE PROTEIN 237"/>
    <property type="match status" value="1"/>
</dbReference>
<accession>A0A8R1YW00</accession>
<keyword evidence="6 12" id="KW-1133">Transmembrane helix</keyword>
<keyword evidence="8 12" id="KW-0472">Membrane</keyword>
<comment type="subcellular location">
    <subcellularLocation>
        <location evidence="1">Cell projection</location>
        <location evidence="1">Cilium</location>
    </subcellularLocation>
    <subcellularLocation>
        <location evidence="2">Membrane</location>
        <topology evidence="2">Multi-pass membrane protein</topology>
    </subcellularLocation>
</comment>
<evidence type="ECO:0000256" key="1">
    <source>
        <dbReference type="ARBA" id="ARBA00004138"/>
    </source>
</evidence>
<keyword evidence="9" id="KW-0966">Cell projection</keyword>
<keyword evidence="5" id="KW-0970">Cilium biogenesis/degradation</keyword>
<dbReference type="GO" id="GO:0005929">
    <property type="term" value="C:cilium"/>
    <property type="evidence" value="ECO:0007669"/>
    <property type="project" value="UniProtKB-SubCell"/>
</dbReference>
<evidence type="ECO:0000313" key="14">
    <source>
        <dbReference type="Proteomes" id="UP000005239"/>
    </source>
</evidence>
<evidence type="ECO:0000256" key="5">
    <source>
        <dbReference type="ARBA" id="ARBA00022794"/>
    </source>
</evidence>
<keyword evidence="14" id="KW-1185">Reference proteome</keyword>
<evidence type="ECO:0000256" key="12">
    <source>
        <dbReference type="SAM" id="Phobius"/>
    </source>
</evidence>
<keyword evidence="7" id="KW-0969">Cilium</keyword>
<evidence type="ECO:0000256" key="7">
    <source>
        <dbReference type="ARBA" id="ARBA00023069"/>
    </source>
</evidence>
<feature type="compositionally biased region" description="Basic and acidic residues" evidence="11">
    <location>
        <begin position="489"/>
        <end position="507"/>
    </location>
</feature>
<organism evidence="13 14">
    <name type="scientific">Pristionchus pacificus</name>
    <name type="common">Parasitic nematode worm</name>
    <dbReference type="NCBI Taxonomy" id="54126"/>
    <lineage>
        <taxon>Eukaryota</taxon>
        <taxon>Metazoa</taxon>
        <taxon>Ecdysozoa</taxon>
        <taxon>Nematoda</taxon>
        <taxon>Chromadorea</taxon>
        <taxon>Rhabditida</taxon>
        <taxon>Rhabditina</taxon>
        <taxon>Diplogasteromorpha</taxon>
        <taxon>Diplogasteroidea</taxon>
        <taxon>Neodiplogasteridae</taxon>
        <taxon>Pristionchus</taxon>
    </lineage>
</organism>
<feature type="compositionally biased region" description="Basic and acidic residues" evidence="11">
    <location>
        <begin position="164"/>
        <end position="174"/>
    </location>
</feature>
<dbReference type="AlphaFoldDB" id="A0A2A6BJR3"/>
<evidence type="ECO:0000256" key="2">
    <source>
        <dbReference type="ARBA" id="ARBA00004141"/>
    </source>
</evidence>
<feature type="compositionally biased region" description="Low complexity" evidence="11">
    <location>
        <begin position="144"/>
        <end position="162"/>
    </location>
</feature>
<comment type="similarity">
    <text evidence="3">Belongs to the TMEM237 family.</text>
</comment>
<evidence type="ECO:0000256" key="9">
    <source>
        <dbReference type="ARBA" id="ARBA00023273"/>
    </source>
</evidence>
<sequence length="879" mass="97045">MFSYLKTKFASKPQPVELPPPTAYEDPTVPLPLPVQPPRSPLLDQITDRTKKLIPKVSLKNILPSRTSRQPIRGETPSLEGFSYGRDSNDGASVSPSPAPVSPPSGHADSPDMIGARTPPPENTSFPFQSTERYTMPQRPSPPSSSNSSRDLPPLPSTTSRRSPLRESSQEETPRPTLPSFSTNRRSPPREPSLDDIEEIPRPSIMPSTTNRPSPTRDSSQDETPPPTILTTPTNRNSPPTDSIPEETPSPPNLPSKTSHRSLLREPSEETPPPTLPSAPPFAKIRESLVKKTSPVSTPTPTVPTTPRLIPSPSPRLEATEETTTEEVKTPSTPKPARRVSHFSLTEEIKKQPIPEVEPLPSPSAMSTVTRQPSPPKEDPTRRSSPPQEAPLRVVQPITVVRKISPAIRISEVVHQEEKKVEEPVKVETPTTRDSPKLVELEDYIKHAESDTDSEILPLPMPLKPDTVPRKKESVRTAWASSSPPIVEKSNESEAVRSLPAERKLRSDQPPAGLLTPPPESTTHHTTDRSVAQKASPLEKGVEKEAVRELPKPEAMTERKEKSLRRSSTIVYPNLHHFDDIAKDREERDKAQTKEIYVEERKSFRRTRRNVLEAALRQASDDREAQGFLETSAIKSVTHAIAFQAALNLIALTLQGFLSGLAVAHAVFAYVFADRDLLLKGYRWMSLPVHATFMVCFILGIMASVDRVRWHEFSSYRPRTWINAFGGLLQLIPMLIGLTASEMSLYFDESMAPVISTPDLPSSSINTWKILSTVRAGCAVFSWISVAFQPTNTAILEHIGMFMLPEDAREAHDYYKEAGAANLVESRIPTVFGGVLDQVKKNMMSRIGVSSVPADMSVLLNSAAVLSSNPTDLPQSIPQ</sequence>
<evidence type="ECO:0000256" key="11">
    <source>
        <dbReference type="SAM" id="MobiDB-lite"/>
    </source>
</evidence>
<evidence type="ECO:0000256" key="10">
    <source>
        <dbReference type="ARBA" id="ARBA00025631"/>
    </source>
</evidence>
<protein>
    <submittedName>
        <fullName evidence="13">Jbts-14</fullName>
    </submittedName>
</protein>
<gene>
    <name evidence="13" type="primary">WBGene00277691</name>
</gene>
<dbReference type="InterPro" id="IPR029409">
    <property type="entry name" value="TMEM237"/>
</dbReference>
<reference evidence="14" key="1">
    <citation type="journal article" date="2008" name="Nat. Genet.">
        <title>The Pristionchus pacificus genome provides a unique perspective on nematode lifestyle and parasitism.</title>
        <authorList>
            <person name="Dieterich C."/>
            <person name="Clifton S.W."/>
            <person name="Schuster L.N."/>
            <person name="Chinwalla A."/>
            <person name="Delehaunty K."/>
            <person name="Dinkelacker I."/>
            <person name="Fulton L."/>
            <person name="Fulton R."/>
            <person name="Godfrey J."/>
            <person name="Minx P."/>
            <person name="Mitreva M."/>
            <person name="Roeseler W."/>
            <person name="Tian H."/>
            <person name="Witte H."/>
            <person name="Yang S.P."/>
            <person name="Wilson R.K."/>
            <person name="Sommer R.J."/>
        </authorList>
    </citation>
    <scope>NUCLEOTIDE SEQUENCE [LARGE SCALE GENOMIC DNA]</scope>
    <source>
        <strain evidence="14">PS312</strain>
    </source>
</reference>
<feature type="compositionally biased region" description="Pro residues" evidence="11">
    <location>
        <begin position="270"/>
        <end position="280"/>
    </location>
</feature>
<evidence type="ECO:0000256" key="4">
    <source>
        <dbReference type="ARBA" id="ARBA00022692"/>
    </source>
</evidence>
<evidence type="ECO:0000256" key="6">
    <source>
        <dbReference type="ARBA" id="ARBA00022989"/>
    </source>
</evidence>
<feature type="compositionally biased region" description="Pro residues" evidence="11">
    <location>
        <begin position="29"/>
        <end position="40"/>
    </location>
</feature>
<dbReference type="Proteomes" id="UP000005239">
    <property type="component" value="Unassembled WGS sequence"/>
</dbReference>